<accession>A0A0H4WM14</accession>
<evidence type="ECO:0000313" key="5">
    <source>
        <dbReference type="EMBL" id="AKQ63799.1"/>
    </source>
</evidence>
<dbReference type="EMBL" id="CP012109">
    <property type="protein sequence ID" value="AKQ63799.1"/>
    <property type="molecule type" value="Genomic_DNA"/>
</dbReference>
<feature type="domain" description="Bacillithiol biosynthesis BshC N-terminal Rossmann-like" evidence="3">
    <location>
        <begin position="18"/>
        <end position="392"/>
    </location>
</feature>
<name>A0A0H4WM14_9BACT</name>
<dbReference type="Pfam" id="PF24850">
    <property type="entry name" value="CC_BshC"/>
    <property type="match status" value="1"/>
</dbReference>
<organism evidence="5 6">
    <name type="scientific">Pseudomyxococcus hansupus</name>
    <dbReference type="NCBI Taxonomy" id="1297742"/>
    <lineage>
        <taxon>Bacteria</taxon>
        <taxon>Pseudomonadati</taxon>
        <taxon>Myxococcota</taxon>
        <taxon>Myxococcia</taxon>
        <taxon>Myxococcales</taxon>
        <taxon>Cystobacterineae</taxon>
        <taxon>Myxococcaceae</taxon>
        <taxon>Pseudomyxococcus</taxon>
    </lineage>
</organism>
<dbReference type="Pfam" id="PF10079">
    <property type="entry name" value="Rossmann-like_BshC"/>
    <property type="match status" value="1"/>
</dbReference>
<dbReference type="InterPro" id="IPR011199">
    <property type="entry name" value="Bacillithiol_biosynth_BshC"/>
</dbReference>
<dbReference type="Proteomes" id="UP000009026">
    <property type="component" value="Chromosome"/>
</dbReference>
<dbReference type="HAMAP" id="MF_01867">
    <property type="entry name" value="BshC"/>
    <property type="match status" value="1"/>
</dbReference>
<dbReference type="eggNOG" id="COG4365">
    <property type="taxonomic scope" value="Bacteria"/>
</dbReference>
<evidence type="ECO:0000259" key="4">
    <source>
        <dbReference type="Pfam" id="PF24850"/>
    </source>
</evidence>
<protein>
    <recommendedName>
        <fullName evidence="2">Putative cysteine ligase BshC</fullName>
        <ecNumber evidence="2">6.-.-.-</ecNumber>
    </recommendedName>
</protein>
<gene>
    <name evidence="2" type="primary">bshC</name>
    <name evidence="5" type="ORF">A176_000711</name>
</gene>
<proteinExistence type="inferred from homology"/>
<comment type="similarity">
    <text evidence="2">Belongs to the BshC family.</text>
</comment>
<dbReference type="STRING" id="1297742.A176_000711"/>
<dbReference type="InterPro" id="IPR055399">
    <property type="entry name" value="CC_BshC"/>
</dbReference>
<dbReference type="PATRIC" id="fig|1297742.4.peg.723"/>
<dbReference type="AlphaFoldDB" id="A0A0H4WM14"/>
<dbReference type="GO" id="GO:0016874">
    <property type="term" value="F:ligase activity"/>
    <property type="evidence" value="ECO:0007669"/>
    <property type="project" value="UniProtKB-UniRule"/>
</dbReference>
<feature type="domain" description="Bacillithiol biosynthesis BshC C-terminal coiled-coil" evidence="4">
    <location>
        <begin position="397"/>
        <end position="546"/>
    </location>
</feature>
<evidence type="ECO:0000259" key="3">
    <source>
        <dbReference type="Pfam" id="PF10079"/>
    </source>
</evidence>
<dbReference type="KEGG" id="mym:A176_000711"/>
<sequence length="557" mass="60620">MHFWWHASGDLLSRHAVTSSFSTAWLRGDAAALSFLSDDYRHRDARARAVDAAASRTVSPALLDVLRVQNARLAPSPAREHHLALLAQPGTVVVVTGQQMGLFLGPLYTLYKAASAIVTARALREETGRPCVPLFWLQTEDHDLPEIDHCVIPRPSGGPCRLALELKDAATSRAPIAHCHLGPSVLPALATLRAELGDEPHAEEILSLLERAYRPEATLAGAFTDVLSALFADEGLVFIDPRDARLAPLAAPVHRFALEEAAALSTALAGRVEALSSAGYAVQVHIRPGAPLSFYSPGALDGPRYRLDPAGPDAWSLVGHPENATLTSDALRAALEHEPHRFTTSALLRPLLQDTWFPTAAYVGGPGELAYFAQLAPLYAHAKKPMPLAIPRSRFRVLDDRTRRWLHKLGLQPDEVQVPRDALLTKLATRDAPEPLASPESLEARLFGAFSAELEQLAGQVTSADANLQDAVQRTRATVRVAVSRLTGRYRRALARLDTTASERVDRLRAFLFPHDAPQERVLGMPYFAARIGTRAFTRQVLEACVPFSGDSKDLTP</sequence>
<dbReference type="EC" id="6.-.-.-" evidence="2"/>
<evidence type="ECO:0000256" key="1">
    <source>
        <dbReference type="ARBA" id="ARBA00022598"/>
    </source>
</evidence>
<dbReference type="NCBIfam" id="TIGR03998">
    <property type="entry name" value="thiol_BshC"/>
    <property type="match status" value="1"/>
</dbReference>
<keyword evidence="1 2" id="KW-0436">Ligase</keyword>
<dbReference type="InterPro" id="IPR055398">
    <property type="entry name" value="Rossmann-like_BshC"/>
</dbReference>
<dbReference type="RefSeq" id="WP_002635934.1">
    <property type="nucleotide sequence ID" value="NZ_CP012109.1"/>
</dbReference>
<evidence type="ECO:0000256" key="2">
    <source>
        <dbReference type="HAMAP-Rule" id="MF_01867"/>
    </source>
</evidence>
<reference evidence="5 6" key="1">
    <citation type="journal article" date="2016" name="PLoS ONE">
        <title>Complete Genome Sequence and Comparative Genomics of a Novel Myxobacterium Myxococcus hansupus.</title>
        <authorList>
            <person name="Sharma G."/>
            <person name="Narwani T."/>
            <person name="Subramanian S."/>
        </authorList>
    </citation>
    <scope>NUCLEOTIDE SEQUENCE [LARGE SCALE GENOMIC DNA]</scope>
    <source>
        <strain evidence="6">mixupus</strain>
    </source>
</reference>
<evidence type="ECO:0000313" key="6">
    <source>
        <dbReference type="Proteomes" id="UP000009026"/>
    </source>
</evidence>
<keyword evidence="6" id="KW-1185">Reference proteome</keyword>